<evidence type="ECO:0000256" key="1">
    <source>
        <dbReference type="SAM" id="MobiDB-lite"/>
    </source>
</evidence>
<sequence>MDKSQDYIIIQHRSDSPNSRSVDNSTAKDQEMLTPLINMAGHAASEQLTKVPTEASMPNICGSNPTFSVAMPQLSSAGSNNDLVSRDDYKLKMRRVIRYAIHLVDLLWRKVRPFGGFANLRQI</sequence>
<gene>
    <name evidence="2" type="ORF">CGI_10000312</name>
</gene>
<proteinExistence type="predicted"/>
<name>K1PML3_MAGGI</name>
<dbReference type="InParanoid" id="K1PML3"/>
<accession>K1PML3</accession>
<dbReference type="HOGENOM" id="CLU_2017395_0_0_1"/>
<dbReference type="AlphaFoldDB" id="K1PML3"/>
<evidence type="ECO:0000313" key="2">
    <source>
        <dbReference type="EMBL" id="EKC17710.1"/>
    </source>
</evidence>
<reference evidence="2" key="1">
    <citation type="journal article" date="2012" name="Nature">
        <title>The oyster genome reveals stress adaptation and complexity of shell formation.</title>
        <authorList>
            <person name="Zhang G."/>
            <person name="Fang X."/>
            <person name="Guo X."/>
            <person name="Li L."/>
            <person name="Luo R."/>
            <person name="Xu F."/>
            <person name="Yang P."/>
            <person name="Zhang L."/>
            <person name="Wang X."/>
            <person name="Qi H."/>
            <person name="Xiong Z."/>
            <person name="Que H."/>
            <person name="Xie Y."/>
            <person name="Holland P.W."/>
            <person name="Paps J."/>
            <person name="Zhu Y."/>
            <person name="Wu F."/>
            <person name="Chen Y."/>
            <person name="Wang J."/>
            <person name="Peng C."/>
            <person name="Meng J."/>
            <person name="Yang L."/>
            <person name="Liu J."/>
            <person name="Wen B."/>
            <person name="Zhang N."/>
            <person name="Huang Z."/>
            <person name="Zhu Q."/>
            <person name="Feng Y."/>
            <person name="Mount A."/>
            <person name="Hedgecock D."/>
            <person name="Xu Z."/>
            <person name="Liu Y."/>
            <person name="Domazet-Loso T."/>
            <person name="Du Y."/>
            <person name="Sun X."/>
            <person name="Zhang S."/>
            <person name="Liu B."/>
            <person name="Cheng P."/>
            <person name="Jiang X."/>
            <person name="Li J."/>
            <person name="Fan D."/>
            <person name="Wang W."/>
            <person name="Fu W."/>
            <person name="Wang T."/>
            <person name="Wang B."/>
            <person name="Zhang J."/>
            <person name="Peng Z."/>
            <person name="Li Y."/>
            <person name="Li N."/>
            <person name="Wang J."/>
            <person name="Chen M."/>
            <person name="He Y."/>
            <person name="Tan F."/>
            <person name="Song X."/>
            <person name="Zheng Q."/>
            <person name="Huang R."/>
            <person name="Yang H."/>
            <person name="Du X."/>
            <person name="Chen L."/>
            <person name="Yang M."/>
            <person name="Gaffney P.M."/>
            <person name="Wang S."/>
            <person name="Luo L."/>
            <person name="She Z."/>
            <person name="Ming Y."/>
            <person name="Huang W."/>
            <person name="Zhang S."/>
            <person name="Huang B."/>
            <person name="Zhang Y."/>
            <person name="Qu T."/>
            <person name="Ni P."/>
            <person name="Miao G."/>
            <person name="Wang J."/>
            <person name="Wang Q."/>
            <person name="Steinberg C.E."/>
            <person name="Wang H."/>
            <person name="Li N."/>
            <person name="Qian L."/>
            <person name="Zhang G."/>
            <person name="Li Y."/>
            <person name="Yang H."/>
            <person name="Liu X."/>
            <person name="Wang J."/>
            <person name="Yin Y."/>
            <person name="Wang J."/>
        </authorList>
    </citation>
    <scope>NUCLEOTIDE SEQUENCE [LARGE SCALE GENOMIC DNA]</scope>
    <source>
        <strain evidence="2">05x7-T-G4-1.051#20</strain>
    </source>
</reference>
<feature type="compositionally biased region" description="Polar residues" evidence="1">
    <location>
        <begin position="16"/>
        <end position="25"/>
    </location>
</feature>
<feature type="region of interest" description="Disordered" evidence="1">
    <location>
        <begin position="1"/>
        <end position="28"/>
    </location>
</feature>
<organism evidence="2">
    <name type="scientific">Magallana gigas</name>
    <name type="common">Pacific oyster</name>
    <name type="synonym">Crassostrea gigas</name>
    <dbReference type="NCBI Taxonomy" id="29159"/>
    <lineage>
        <taxon>Eukaryota</taxon>
        <taxon>Metazoa</taxon>
        <taxon>Spiralia</taxon>
        <taxon>Lophotrochozoa</taxon>
        <taxon>Mollusca</taxon>
        <taxon>Bivalvia</taxon>
        <taxon>Autobranchia</taxon>
        <taxon>Pteriomorphia</taxon>
        <taxon>Ostreida</taxon>
        <taxon>Ostreoidea</taxon>
        <taxon>Ostreidae</taxon>
        <taxon>Magallana</taxon>
    </lineage>
</organism>
<protein>
    <submittedName>
        <fullName evidence="2">Uncharacterized protein</fullName>
    </submittedName>
</protein>
<dbReference type="EMBL" id="JH822113">
    <property type="protein sequence ID" value="EKC17710.1"/>
    <property type="molecule type" value="Genomic_DNA"/>
</dbReference>